<keyword evidence="6 7" id="KW-0472">Membrane</keyword>
<evidence type="ECO:0000313" key="9">
    <source>
        <dbReference type="EMBL" id="QDT17507.1"/>
    </source>
</evidence>
<evidence type="ECO:0000256" key="6">
    <source>
        <dbReference type="ARBA" id="ARBA00023136"/>
    </source>
</evidence>
<dbReference type="GO" id="GO:0004252">
    <property type="term" value="F:serine-type endopeptidase activity"/>
    <property type="evidence" value="ECO:0007669"/>
    <property type="project" value="InterPro"/>
</dbReference>
<keyword evidence="4 9" id="KW-0378">Hydrolase</keyword>
<keyword evidence="10" id="KW-1185">Reference proteome</keyword>
<dbReference type="KEGG" id="acaf:CA12_36330"/>
<dbReference type="SUPFAM" id="SSF144091">
    <property type="entry name" value="Rhomboid-like"/>
    <property type="match status" value="1"/>
</dbReference>
<dbReference type="GO" id="GO:0016020">
    <property type="term" value="C:membrane"/>
    <property type="evidence" value="ECO:0007669"/>
    <property type="project" value="UniProtKB-SubCell"/>
</dbReference>
<accession>A0A517PDQ3</accession>
<comment type="subcellular location">
    <subcellularLocation>
        <location evidence="1">Membrane</location>
        <topology evidence="1">Multi-pass membrane protein</topology>
    </subcellularLocation>
</comment>
<dbReference type="Proteomes" id="UP000318741">
    <property type="component" value="Chromosome"/>
</dbReference>
<gene>
    <name evidence="9" type="primary">glpG_2</name>
    <name evidence="9" type="ORF">CA12_36330</name>
</gene>
<evidence type="ECO:0000256" key="5">
    <source>
        <dbReference type="ARBA" id="ARBA00022989"/>
    </source>
</evidence>
<comment type="similarity">
    <text evidence="2">Belongs to the peptidase S54 family.</text>
</comment>
<keyword evidence="9" id="KW-0645">Protease</keyword>
<evidence type="ECO:0000256" key="1">
    <source>
        <dbReference type="ARBA" id="ARBA00004141"/>
    </source>
</evidence>
<keyword evidence="5 7" id="KW-1133">Transmembrane helix</keyword>
<name>A0A517PDQ3_9PLAN</name>
<dbReference type="InterPro" id="IPR050925">
    <property type="entry name" value="Rhomboid_protease_S54"/>
</dbReference>
<proteinExistence type="inferred from homology"/>
<dbReference type="EC" id="3.4.21.105" evidence="9"/>
<dbReference type="Gene3D" id="1.20.1540.10">
    <property type="entry name" value="Rhomboid-like"/>
    <property type="match status" value="1"/>
</dbReference>
<feature type="transmembrane region" description="Helical" evidence="7">
    <location>
        <begin position="25"/>
        <end position="43"/>
    </location>
</feature>
<dbReference type="InterPro" id="IPR035952">
    <property type="entry name" value="Rhomboid-like_sf"/>
</dbReference>
<feature type="transmembrane region" description="Helical" evidence="7">
    <location>
        <begin position="142"/>
        <end position="163"/>
    </location>
</feature>
<evidence type="ECO:0000256" key="4">
    <source>
        <dbReference type="ARBA" id="ARBA00022801"/>
    </source>
</evidence>
<feature type="transmembrane region" description="Helical" evidence="7">
    <location>
        <begin position="170"/>
        <end position="189"/>
    </location>
</feature>
<evidence type="ECO:0000259" key="8">
    <source>
        <dbReference type="Pfam" id="PF01694"/>
    </source>
</evidence>
<protein>
    <submittedName>
        <fullName evidence="9">Rhomboid protease GlpG</fullName>
        <ecNumber evidence="9">3.4.21.105</ecNumber>
    </submittedName>
</protein>
<feature type="transmembrane region" description="Helical" evidence="7">
    <location>
        <begin position="112"/>
        <end position="136"/>
    </location>
</feature>
<evidence type="ECO:0000313" key="10">
    <source>
        <dbReference type="Proteomes" id="UP000318741"/>
    </source>
</evidence>
<keyword evidence="3 7" id="KW-0812">Transmembrane</keyword>
<sequence length="317" mass="34393">MGFEDRDYAWGSPSRRVFLGGGNRAVKAIIAICAAIFVLQLLTQRAPQIYGEPPLRGLFGLDPSFLALGQVWRLVTYGFLHDEGQLLHIVFNMLWLWGLGQSVESRVGSREFVLFYLAALLSGGLVFSALELIPAFSPGAGAATATCVGASGAVMGVIMLSALWDPHRPISLIFITVPLWLIATVYGVIETFAVLSRIGAGRVAADGVAHGAHFGGLLLGWAYYKLQWNFEGGLDRVTGRLPRFTFSGLKRSVGAGPKVRIHRPDAAEDDGDGDDLERRADAVLAKLHASGESSLTRRERATLKLYSERARAKRERG</sequence>
<dbReference type="InterPro" id="IPR022764">
    <property type="entry name" value="Peptidase_S54_rhomboid_dom"/>
</dbReference>
<dbReference type="PANTHER" id="PTHR43731">
    <property type="entry name" value="RHOMBOID PROTEASE"/>
    <property type="match status" value="1"/>
</dbReference>
<reference evidence="9 10" key="1">
    <citation type="submission" date="2019-02" db="EMBL/GenBank/DDBJ databases">
        <title>Deep-cultivation of Planctomycetes and their phenomic and genomic characterization uncovers novel biology.</title>
        <authorList>
            <person name="Wiegand S."/>
            <person name="Jogler M."/>
            <person name="Boedeker C."/>
            <person name="Pinto D."/>
            <person name="Vollmers J."/>
            <person name="Rivas-Marin E."/>
            <person name="Kohn T."/>
            <person name="Peeters S.H."/>
            <person name="Heuer A."/>
            <person name="Rast P."/>
            <person name="Oberbeckmann S."/>
            <person name="Bunk B."/>
            <person name="Jeske O."/>
            <person name="Meyerdierks A."/>
            <person name="Storesund J.E."/>
            <person name="Kallscheuer N."/>
            <person name="Luecker S."/>
            <person name="Lage O.M."/>
            <person name="Pohl T."/>
            <person name="Merkel B.J."/>
            <person name="Hornburger P."/>
            <person name="Mueller R.-W."/>
            <person name="Bruemmer F."/>
            <person name="Labrenz M."/>
            <person name="Spormann A.M."/>
            <person name="Op den Camp H."/>
            <person name="Overmann J."/>
            <person name="Amann R."/>
            <person name="Jetten M.S.M."/>
            <person name="Mascher T."/>
            <person name="Medema M.H."/>
            <person name="Devos D.P."/>
            <person name="Kaster A.-K."/>
            <person name="Ovreas L."/>
            <person name="Rohde M."/>
            <person name="Galperin M.Y."/>
            <person name="Jogler C."/>
        </authorList>
    </citation>
    <scope>NUCLEOTIDE SEQUENCE [LARGE SCALE GENOMIC DNA]</scope>
    <source>
        <strain evidence="9 10">CA12</strain>
    </source>
</reference>
<dbReference type="PANTHER" id="PTHR43731:SF14">
    <property type="entry name" value="PRESENILIN-ASSOCIATED RHOMBOID-LIKE PROTEIN, MITOCHONDRIAL"/>
    <property type="match status" value="1"/>
</dbReference>
<dbReference type="AlphaFoldDB" id="A0A517PDQ3"/>
<dbReference type="RefSeq" id="WP_165700844.1">
    <property type="nucleotide sequence ID" value="NZ_CP036265.1"/>
</dbReference>
<evidence type="ECO:0000256" key="7">
    <source>
        <dbReference type="SAM" id="Phobius"/>
    </source>
</evidence>
<organism evidence="9 10">
    <name type="scientific">Alienimonas californiensis</name>
    <dbReference type="NCBI Taxonomy" id="2527989"/>
    <lineage>
        <taxon>Bacteria</taxon>
        <taxon>Pseudomonadati</taxon>
        <taxon>Planctomycetota</taxon>
        <taxon>Planctomycetia</taxon>
        <taxon>Planctomycetales</taxon>
        <taxon>Planctomycetaceae</taxon>
        <taxon>Alienimonas</taxon>
    </lineage>
</organism>
<evidence type="ECO:0000256" key="2">
    <source>
        <dbReference type="ARBA" id="ARBA00009045"/>
    </source>
</evidence>
<dbReference type="EMBL" id="CP036265">
    <property type="protein sequence ID" value="QDT17507.1"/>
    <property type="molecule type" value="Genomic_DNA"/>
</dbReference>
<evidence type="ECO:0000256" key="3">
    <source>
        <dbReference type="ARBA" id="ARBA00022692"/>
    </source>
</evidence>
<feature type="domain" description="Peptidase S54 rhomboid" evidence="8">
    <location>
        <begin position="69"/>
        <end position="224"/>
    </location>
</feature>
<dbReference type="Pfam" id="PF01694">
    <property type="entry name" value="Rhomboid"/>
    <property type="match status" value="1"/>
</dbReference>
<dbReference type="GO" id="GO:0006508">
    <property type="term" value="P:proteolysis"/>
    <property type="evidence" value="ECO:0007669"/>
    <property type="project" value="UniProtKB-KW"/>
</dbReference>